<dbReference type="PANTHER" id="PTHR33474:SF28">
    <property type="entry name" value="OS01G0815400 PROTEIN"/>
    <property type="match status" value="1"/>
</dbReference>
<keyword evidence="3" id="KW-1185">Reference proteome</keyword>
<accession>A0AAV3RNR8</accession>
<evidence type="ECO:0000313" key="2">
    <source>
        <dbReference type="EMBL" id="GAA0181307.1"/>
    </source>
</evidence>
<keyword evidence="1" id="KW-0472">Membrane</keyword>
<dbReference type="PANTHER" id="PTHR33474">
    <property type="entry name" value="TRANSMEMBRANE PROTEIN"/>
    <property type="match status" value="1"/>
</dbReference>
<comment type="caution">
    <text evidence="2">The sequence shown here is derived from an EMBL/GenBank/DDBJ whole genome shotgun (WGS) entry which is preliminary data.</text>
</comment>
<proteinExistence type="predicted"/>
<evidence type="ECO:0000313" key="3">
    <source>
        <dbReference type="Proteomes" id="UP001454036"/>
    </source>
</evidence>
<gene>
    <name evidence="2" type="ORF">LIER_30227</name>
</gene>
<protein>
    <submittedName>
        <fullName evidence="2">Uncharacterized protein</fullName>
    </submittedName>
</protein>
<sequence>MIAQYVFLIKTTKLSSCSFFCQARIGQYFLDLVYSLYINMEHKTSNHFLVLVVLFYLVASSSAFHLSTGNRKLLNDNEASSQEFFFQEDAANEKVLQEFIERRMLIELQDYPGTGANDRHNP</sequence>
<dbReference type="Proteomes" id="UP001454036">
    <property type="component" value="Unassembled WGS sequence"/>
</dbReference>
<organism evidence="2 3">
    <name type="scientific">Lithospermum erythrorhizon</name>
    <name type="common">Purple gromwell</name>
    <name type="synonym">Lithospermum officinale var. erythrorhizon</name>
    <dbReference type="NCBI Taxonomy" id="34254"/>
    <lineage>
        <taxon>Eukaryota</taxon>
        <taxon>Viridiplantae</taxon>
        <taxon>Streptophyta</taxon>
        <taxon>Embryophyta</taxon>
        <taxon>Tracheophyta</taxon>
        <taxon>Spermatophyta</taxon>
        <taxon>Magnoliopsida</taxon>
        <taxon>eudicotyledons</taxon>
        <taxon>Gunneridae</taxon>
        <taxon>Pentapetalae</taxon>
        <taxon>asterids</taxon>
        <taxon>lamiids</taxon>
        <taxon>Boraginales</taxon>
        <taxon>Boraginaceae</taxon>
        <taxon>Boraginoideae</taxon>
        <taxon>Lithospermeae</taxon>
        <taxon>Lithospermum</taxon>
    </lineage>
</organism>
<evidence type="ECO:0000256" key="1">
    <source>
        <dbReference type="SAM" id="Phobius"/>
    </source>
</evidence>
<dbReference type="AlphaFoldDB" id="A0AAV3RNR8"/>
<reference evidence="2 3" key="1">
    <citation type="submission" date="2024-01" db="EMBL/GenBank/DDBJ databases">
        <title>The complete chloroplast genome sequence of Lithospermum erythrorhizon: insights into the phylogenetic relationship among Boraginaceae species and the maternal lineages of purple gromwells.</title>
        <authorList>
            <person name="Okada T."/>
            <person name="Watanabe K."/>
        </authorList>
    </citation>
    <scope>NUCLEOTIDE SEQUENCE [LARGE SCALE GENOMIC DNA]</scope>
</reference>
<name>A0AAV3RNR8_LITER</name>
<keyword evidence="1" id="KW-0812">Transmembrane</keyword>
<keyword evidence="1" id="KW-1133">Transmembrane helix</keyword>
<dbReference type="EMBL" id="BAABME010010717">
    <property type="protein sequence ID" value="GAA0181307.1"/>
    <property type="molecule type" value="Genomic_DNA"/>
</dbReference>
<feature type="transmembrane region" description="Helical" evidence="1">
    <location>
        <begin position="47"/>
        <end position="66"/>
    </location>
</feature>